<accession>A0ABP8YF08</accession>
<protein>
    <submittedName>
        <fullName evidence="1">Uncharacterized protein</fullName>
    </submittedName>
</protein>
<name>A0ABP8YF08_9ACTN</name>
<organism evidence="1 2">
    <name type="scientific">Nocardioides endophyticus</name>
    <dbReference type="NCBI Taxonomy" id="1353775"/>
    <lineage>
        <taxon>Bacteria</taxon>
        <taxon>Bacillati</taxon>
        <taxon>Actinomycetota</taxon>
        <taxon>Actinomycetes</taxon>
        <taxon>Propionibacteriales</taxon>
        <taxon>Nocardioidaceae</taxon>
        <taxon>Nocardioides</taxon>
    </lineage>
</organism>
<keyword evidence="2" id="KW-1185">Reference proteome</keyword>
<gene>
    <name evidence="1" type="ORF">GCM10023350_06410</name>
</gene>
<evidence type="ECO:0000313" key="2">
    <source>
        <dbReference type="Proteomes" id="UP001499882"/>
    </source>
</evidence>
<comment type="caution">
    <text evidence="1">The sequence shown here is derived from an EMBL/GenBank/DDBJ whole genome shotgun (WGS) entry which is preliminary data.</text>
</comment>
<dbReference type="EMBL" id="BAABKN010000005">
    <property type="protein sequence ID" value="GAA4726390.1"/>
    <property type="molecule type" value="Genomic_DNA"/>
</dbReference>
<proteinExistence type="predicted"/>
<dbReference type="Proteomes" id="UP001499882">
    <property type="component" value="Unassembled WGS sequence"/>
</dbReference>
<reference evidence="2" key="1">
    <citation type="journal article" date="2019" name="Int. J. Syst. Evol. Microbiol.">
        <title>The Global Catalogue of Microorganisms (GCM) 10K type strain sequencing project: providing services to taxonomists for standard genome sequencing and annotation.</title>
        <authorList>
            <consortium name="The Broad Institute Genomics Platform"/>
            <consortium name="The Broad Institute Genome Sequencing Center for Infectious Disease"/>
            <person name="Wu L."/>
            <person name="Ma J."/>
        </authorList>
    </citation>
    <scope>NUCLEOTIDE SEQUENCE [LARGE SCALE GENOMIC DNA]</scope>
    <source>
        <strain evidence="2">JCM 18532</strain>
    </source>
</reference>
<evidence type="ECO:0000313" key="1">
    <source>
        <dbReference type="EMBL" id="GAA4726390.1"/>
    </source>
</evidence>
<sequence>MILRCLVGAGVVLPLLPELARSPMALSGRADWSRTPMEADMADTDWTEYSPEAIDFLYATYGIRLPDDMPRWIEAGLLPTEVNLAIVLHDQGFTPKVVSTAYMGNEPILDYFRRALA</sequence>